<feature type="domain" description="Tetrapyrrole methylase" evidence="6">
    <location>
        <begin position="63"/>
        <end position="210"/>
    </location>
</feature>
<evidence type="ECO:0000313" key="8">
    <source>
        <dbReference type="Proteomes" id="UP000503096"/>
    </source>
</evidence>
<evidence type="ECO:0000256" key="1">
    <source>
        <dbReference type="ARBA" id="ARBA00022490"/>
    </source>
</evidence>
<evidence type="ECO:0000256" key="3">
    <source>
        <dbReference type="ARBA" id="ARBA00022603"/>
    </source>
</evidence>
<dbReference type="GO" id="GO:0032259">
    <property type="term" value="P:methylation"/>
    <property type="evidence" value="ECO:0007669"/>
    <property type="project" value="UniProtKB-KW"/>
</dbReference>
<dbReference type="RefSeq" id="WP_171162307.1">
    <property type="nucleotide sequence ID" value="NZ_CP053073.1"/>
</dbReference>
<dbReference type="PANTHER" id="PTHR46111:SF2">
    <property type="entry name" value="SAM-DEPENDENT METHYLTRANSFERASE"/>
    <property type="match status" value="1"/>
</dbReference>
<evidence type="ECO:0000259" key="6">
    <source>
        <dbReference type="Pfam" id="PF00590"/>
    </source>
</evidence>
<evidence type="ECO:0000313" key="7">
    <source>
        <dbReference type="EMBL" id="QJR15215.1"/>
    </source>
</evidence>
<keyword evidence="2" id="KW-0698">rRNA processing</keyword>
<dbReference type="InterPro" id="IPR014776">
    <property type="entry name" value="4pyrrole_Mease_sub2"/>
</dbReference>
<dbReference type="PANTHER" id="PTHR46111">
    <property type="entry name" value="RIBOSOMAL RNA SMALL SUBUNIT METHYLTRANSFERASE I"/>
    <property type="match status" value="1"/>
</dbReference>
<dbReference type="CDD" id="cd11649">
    <property type="entry name" value="RsmI_like"/>
    <property type="match status" value="1"/>
</dbReference>
<dbReference type="InterPro" id="IPR035996">
    <property type="entry name" value="4pyrrol_Methylase_sf"/>
</dbReference>
<gene>
    <name evidence="7" type="primary">rsmI_2</name>
    <name evidence="7" type="ORF">DSM104440_02032</name>
</gene>
<dbReference type="EMBL" id="CP053073">
    <property type="protein sequence ID" value="QJR15215.1"/>
    <property type="molecule type" value="Genomic_DNA"/>
</dbReference>
<dbReference type="InterPro" id="IPR000878">
    <property type="entry name" value="4pyrrol_Mease"/>
</dbReference>
<evidence type="ECO:0000256" key="5">
    <source>
        <dbReference type="ARBA" id="ARBA00022691"/>
    </source>
</evidence>
<dbReference type="GO" id="GO:0006364">
    <property type="term" value="P:rRNA processing"/>
    <property type="evidence" value="ECO:0007669"/>
    <property type="project" value="UniProtKB-KW"/>
</dbReference>
<accession>A0A6M4H7S5</accession>
<dbReference type="SUPFAM" id="SSF53790">
    <property type="entry name" value="Tetrapyrrole methylase"/>
    <property type="match status" value="1"/>
</dbReference>
<dbReference type="Proteomes" id="UP000503096">
    <property type="component" value="Chromosome"/>
</dbReference>
<keyword evidence="5" id="KW-0949">S-adenosyl-L-methionine</keyword>
<dbReference type="InParanoid" id="A0A6M4H7S5"/>
<dbReference type="Gene3D" id="3.40.1010.10">
    <property type="entry name" value="Cobalt-precorrin-4 Transmethylase, Domain 1"/>
    <property type="match status" value="1"/>
</dbReference>
<protein>
    <submittedName>
        <fullName evidence="7">Ribosomal RNA small subunit methyltransferase I</fullName>
        <ecNumber evidence="7">2.1.1.198</ecNumber>
    </submittedName>
</protein>
<dbReference type="InterPro" id="IPR014777">
    <property type="entry name" value="4pyrrole_Mease_sub1"/>
</dbReference>
<keyword evidence="1" id="KW-0963">Cytoplasm</keyword>
<dbReference type="InterPro" id="IPR008189">
    <property type="entry name" value="rRNA_ssu_MeTfrase_I"/>
</dbReference>
<proteinExistence type="predicted"/>
<dbReference type="Gene3D" id="3.30.950.10">
    <property type="entry name" value="Methyltransferase, Cobalt-precorrin-4 Transmethylase, Domain 2"/>
    <property type="match status" value="1"/>
</dbReference>
<dbReference type="GO" id="GO:0008168">
    <property type="term" value="F:methyltransferase activity"/>
    <property type="evidence" value="ECO:0007669"/>
    <property type="project" value="UniProtKB-KW"/>
</dbReference>
<dbReference type="Pfam" id="PF00590">
    <property type="entry name" value="TP_methylase"/>
    <property type="match status" value="1"/>
</dbReference>
<dbReference type="KEGG" id="upl:DSM104440_02032"/>
<keyword evidence="8" id="KW-1185">Reference proteome</keyword>
<name>A0A6M4H7S5_9PROT</name>
<keyword evidence="4 7" id="KW-0808">Transferase</keyword>
<reference evidence="7 8" key="1">
    <citation type="submission" date="2020-04" db="EMBL/GenBank/DDBJ databases">
        <title>Usitatibacter rugosus gen. nov., sp. nov. and Usitatibacter palustris sp. nov., novel members of Usitatibacteraceae fam. nov. within the order Nitrosomonadales isolated from soil.</title>
        <authorList>
            <person name="Huber K.J."/>
            <person name="Neumann-Schaal M."/>
            <person name="Geppert A."/>
            <person name="Luckner M."/>
            <person name="Wanner G."/>
            <person name="Overmann J."/>
        </authorList>
    </citation>
    <scope>NUCLEOTIDE SEQUENCE [LARGE SCALE GENOMIC DNA]</scope>
    <source>
        <strain evidence="7 8">Swamp67</strain>
    </source>
</reference>
<dbReference type="AlphaFoldDB" id="A0A6M4H7S5"/>
<dbReference type="EC" id="2.1.1.198" evidence="7"/>
<keyword evidence="3 7" id="KW-0489">Methyltransferase</keyword>
<sequence length="235" mass="25392">MAGRLYLVPAWLSEDAPVESVLPTTVLERIRTLNDFVVEDAKSARRFLTACGHPGPMRDVAMKELNEHTAARDVPDLLEAVRAGRDVGLLSEAGVPAVADPGSLLVAAAHAEGIAVVPLSGPSSIVLALMASGLEGQRFRFLGYLPADASERTKAILELEKRSARERETQVFIETPYRNDALFASLLESCRPGTRIAIAVDLTGPEESVRMQAVEAWRRKPATIGKRPATFLLLA</sequence>
<organism evidence="7 8">
    <name type="scientific">Usitatibacter palustris</name>
    <dbReference type="NCBI Taxonomy" id="2732487"/>
    <lineage>
        <taxon>Bacteria</taxon>
        <taxon>Pseudomonadati</taxon>
        <taxon>Pseudomonadota</taxon>
        <taxon>Betaproteobacteria</taxon>
        <taxon>Nitrosomonadales</taxon>
        <taxon>Usitatibacteraceae</taxon>
        <taxon>Usitatibacter</taxon>
    </lineage>
</organism>
<evidence type="ECO:0000256" key="2">
    <source>
        <dbReference type="ARBA" id="ARBA00022552"/>
    </source>
</evidence>
<dbReference type="PIRSF" id="PIRSF005917">
    <property type="entry name" value="MTase_YraL"/>
    <property type="match status" value="1"/>
</dbReference>
<evidence type="ECO:0000256" key="4">
    <source>
        <dbReference type="ARBA" id="ARBA00022679"/>
    </source>
</evidence>